<comment type="caution">
    <text evidence="2">The sequence shown here is derived from an EMBL/GenBank/DDBJ whole genome shotgun (WGS) entry which is preliminary data.</text>
</comment>
<name>A0A1G2LES1_9BACT</name>
<feature type="transmembrane region" description="Helical" evidence="1">
    <location>
        <begin position="22"/>
        <end position="45"/>
    </location>
</feature>
<proteinExistence type="predicted"/>
<reference evidence="2 3" key="1">
    <citation type="journal article" date="2016" name="Nat. Commun.">
        <title>Thousands of microbial genomes shed light on interconnected biogeochemical processes in an aquifer system.</title>
        <authorList>
            <person name="Anantharaman K."/>
            <person name="Brown C.T."/>
            <person name="Hug L.A."/>
            <person name="Sharon I."/>
            <person name="Castelle C.J."/>
            <person name="Probst A.J."/>
            <person name="Thomas B.C."/>
            <person name="Singh A."/>
            <person name="Wilkins M.J."/>
            <person name="Karaoz U."/>
            <person name="Brodie E.L."/>
            <person name="Williams K.H."/>
            <person name="Hubbard S.S."/>
            <person name="Banfield J.F."/>
        </authorList>
    </citation>
    <scope>NUCLEOTIDE SEQUENCE [LARGE SCALE GENOMIC DNA]</scope>
</reference>
<organism evidence="2 3">
    <name type="scientific">Candidatus Sungbacteria bacterium RIFCSPLOWO2_01_FULL_60_25</name>
    <dbReference type="NCBI Taxonomy" id="1802281"/>
    <lineage>
        <taxon>Bacteria</taxon>
        <taxon>Candidatus Sungiibacteriota</taxon>
    </lineage>
</organism>
<keyword evidence="1" id="KW-0472">Membrane</keyword>
<feature type="transmembrane region" description="Helical" evidence="1">
    <location>
        <begin position="118"/>
        <end position="135"/>
    </location>
</feature>
<keyword evidence="1" id="KW-0812">Transmembrane</keyword>
<evidence type="ECO:0000256" key="1">
    <source>
        <dbReference type="SAM" id="Phobius"/>
    </source>
</evidence>
<accession>A0A1G2LES1</accession>
<feature type="transmembrane region" description="Helical" evidence="1">
    <location>
        <begin position="51"/>
        <end position="74"/>
    </location>
</feature>
<keyword evidence="1" id="KW-1133">Transmembrane helix</keyword>
<feature type="transmembrane region" description="Helical" evidence="1">
    <location>
        <begin position="172"/>
        <end position="192"/>
    </location>
</feature>
<dbReference type="EMBL" id="MHQT01000027">
    <property type="protein sequence ID" value="OHA09322.1"/>
    <property type="molecule type" value="Genomic_DNA"/>
</dbReference>
<evidence type="ECO:0000313" key="2">
    <source>
        <dbReference type="EMBL" id="OHA09322.1"/>
    </source>
</evidence>
<feature type="transmembrane region" description="Helical" evidence="1">
    <location>
        <begin position="142"/>
        <end position="160"/>
    </location>
</feature>
<protein>
    <submittedName>
        <fullName evidence="2">Uncharacterized protein</fullName>
    </submittedName>
</protein>
<sequence>MAGPGTGPTGVAAGVANEKARLGAVIVAQVVVAVTVLCNYFILYGLEGNRILLGIVIGVILSIIVGLLYTDLLYDASAYVGSGISKPHWSVDSLIRIFSTTDVIGLFLLVKWSIASDVYFPIFLTLLTIAIILRAPAWWTRGLIVAVGIAYGAALYFPRTPLASRGPANGEGAHALTLLLCLGVIFVEHVIVRRHQEKVTVQAFQTVAGRSARGRRACGRSDGGGNLCRAATAAAVT</sequence>
<evidence type="ECO:0000313" key="3">
    <source>
        <dbReference type="Proteomes" id="UP000178977"/>
    </source>
</evidence>
<dbReference type="Proteomes" id="UP000178977">
    <property type="component" value="Unassembled WGS sequence"/>
</dbReference>
<dbReference type="AlphaFoldDB" id="A0A1G2LES1"/>
<gene>
    <name evidence="2" type="ORF">A3A44_03400</name>
</gene>